<gene>
    <name evidence="1" type="ORF">H6G06_12035</name>
</gene>
<dbReference type="Gene3D" id="3.30.530.20">
    <property type="match status" value="1"/>
</dbReference>
<dbReference type="EMBL" id="JACJQU010000005">
    <property type="protein sequence ID" value="MBD2294202.1"/>
    <property type="molecule type" value="Genomic_DNA"/>
</dbReference>
<dbReference type="Proteomes" id="UP000662185">
    <property type="component" value="Unassembled WGS sequence"/>
</dbReference>
<dbReference type="SUPFAM" id="SSF55961">
    <property type="entry name" value="Bet v1-like"/>
    <property type="match status" value="1"/>
</dbReference>
<reference evidence="2" key="1">
    <citation type="journal article" date="2020" name="ISME J.">
        <title>Comparative genomics reveals insights into cyanobacterial evolution and habitat adaptation.</title>
        <authorList>
            <person name="Chen M.Y."/>
            <person name="Teng W.K."/>
            <person name="Zhao L."/>
            <person name="Hu C.X."/>
            <person name="Zhou Y.K."/>
            <person name="Han B.P."/>
            <person name="Song L.R."/>
            <person name="Shu W.S."/>
        </authorList>
    </citation>
    <scope>NUCLEOTIDE SEQUENCE [LARGE SCALE GENOMIC DNA]</scope>
    <source>
        <strain evidence="2">FACHB-251</strain>
    </source>
</reference>
<evidence type="ECO:0000313" key="1">
    <source>
        <dbReference type="EMBL" id="MBD2294202.1"/>
    </source>
</evidence>
<dbReference type="InterPro" id="IPR023393">
    <property type="entry name" value="START-like_dom_sf"/>
</dbReference>
<comment type="caution">
    <text evidence="1">The sequence shown here is derived from an EMBL/GenBank/DDBJ whole genome shotgun (WGS) entry which is preliminary data.</text>
</comment>
<accession>A0A926ZZW5</accession>
<protein>
    <recommendedName>
        <fullName evidence="3">Polyketide cyclase</fullName>
    </recommendedName>
</protein>
<organism evidence="1 2">
    <name type="scientific">Anabaena sphaerica FACHB-251</name>
    <dbReference type="NCBI Taxonomy" id="2692883"/>
    <lineage>
        <taxon>Bacteria</taxon>
        <taxon>Bacillati</taxon>
        <taxon>Cyanobacteriota</taxon>
        <taxon>Cyanophyceae</taxon>
        <taxon>Nostocales</taxon>
        <taxon>Nostocaceae</taxon>
        <taxon>Anabaena</taxon>
    </lineage>
</organism>
<proteinExistence type="predicted"/>
<evidence type="ECO:0000313" key="2">
    <source>
        <dbReference type="Proteomes" id="UP000662185"/>
    </source>
</evidence>
<keyword evidence="2" id="KW-1185">Reference proteome</keyword>
<sequence>MQIQTTAQIIINGKIEDVFDSSIESQNLPKFFTGYKSIPAIIHAKTTDGLPLHQGSMRIVKNSDSSEIEEIIINLQRPTIQEYELMRGFQPPFSWLVSSASGKWLYSNVNSETQIIWQFEFKMKNYLAYLFFNVAIKKMFQQAQMICLENLKAFVEQ</sequence>
<dbReference type="RefSeq" id="WP_190560353.1">
    <property type="nucleotide sequence ID" value="NZ_JACJQU010000005.1"/>
</dbReference>
<dbReference type="AlphaFoldDB" id="A0A926ZZW5"/>
<name>A0A926ZZW5_9NOST</name>
<evidence type="ECO:0008006" key="3">
    <source>
        <dbReference type="Google" id="ProtNLM"/>
    </source>
</evidence>